<dbReference type="AlphaFoldDB" id="A0A5D2KY92"/>
<accession>A0A5D2KY92</accession>
<protein>
    <submittedName>
        <fullName evidence="1">Uncharacterized protein</fullName>
    </submittedName>
</protein>
<dbReference type="EMBL" id="CM017627">
    <property type="protein sequence ID" value="TYH71804.1"/>
    <property type="molecule type" value="Genomic_DNA"/>
</dbReference>
<reference evidence="1 2" key="1">
    <citation type="submission" date="2019-07" db="EMBL/GenBank/DDBJ databases">
        <title>WGS assembly of Gossypium tomentosum.</title>
        <authorList>
            <person name="Chen Z.J."/>
            <person name="Sreedasyam A."/>
            <person name="Ando A."/>
            <person name="Song Q."/>
            <person name="De L."/>
            <person name="Hulse-Kemp A."/>
            <person name="Ding M."/>
            <person name="Ye W."/>
            <person name="Kirkbride R."/>
            <person name="Jenkins J."/>
            <person name="Plott C."/>
            <person name="Lovell J."/>
            <person name="Lin Y.-M."/>
            <person name="Vaughn R."/>
            <person name="Liu B."/>
            <person name="Li W."/>
            <person name="Simpson S."/>
            <person name="Scheffler B."/>
            <person name="Saski C."/>
            <person name="Grover C."/>
            <person name="Hu G."/>
            <person name="Conover J."/>
            <person name="Carlson J."/>
            <person name="Shu S."/>
            <person name="Boston L."/>
            <person name="Williams M."/>
            <person name="Peterson D."/>
            <person name="Mcgee K."/>
            <person name="Jones D."/>
            <person name="Wendel J."/>
            <person name="Stelly D."/>
            <person name="Grimwood J."/>
            <person name="Schmutz J."/>
        </authorList>
    </citation>
    <scope>NUCLEOTIDE SEQUENCE [LARGE SCALE GENOMIC DNA]</scope>
    <source>
        <strain evidence="1">7179.01</strain>
    </source>
</reference>
<keyword evidence="2" id="KW-1185">Reference proteome</keyword>
<proteinExistence type="predicted"/>
<gene>
    <name evidence="1" type="ORF">ES332_D05G210300v1</name>
</gene>
<organism evidence="1 2">
    <name type="scientific">Gossypium tomentosum</name>
    <name type="common">Hawaiian cotton</name>
    <name type="synonym">Gossypium sandvicense</name>
    <dbReference type="NCBI Taxonomy" id="34277"/>
    <lineage>
        <taxon>Eukaryota</taxon>
        <taxon>Viridiplantae</taxon>
        <taxon>Streptophyta</taxon>
        <taxon>Embryophyta</taxon>
        <taxon>Tracheophyta</taxon>
        <taxon>Spermatophyta</taxon>
        <taxon>Magnoliopsida</taxon>
        <taxon>eudicotyledons</taxon>
        <taxon>Gunneridae</taxon>
        <taxon>Pentapetalae</taxon>
        <taxon>rosids</taxon>
        <taxon>malvids</taxon>
        <taxon>Malvales</taxon>
        <taxon>Malvaceae</taxon>
        <taxon>Malvoideae</taxon>
        <taxon>Gossypium</taxon>
    </lineage>
</organism>
<name>A0A5D2KY92_GOSTO</name>
<dbReference type="Proteomes" id="UP000322667">
    <property type="component" value="Chromosome D05"/>
</dbReference>
<sequence length="70" mass="7830">MIFLSRVKLKGQIMGDVDELVERKKAKTQPTWLMPGALEEAFGGLRALCACFSRQWRVPLPSSSSPHLES</sequence>
<evidence type="ECO:0000313" key="2">
    <source>
        <dbReference type="Proteomes" id="UP000322667"/>
    </source>
</evidence>
<evidence type="ECO:0000313" key="1">
    <source>
        <dbReference type="EMBL" id="TYH71804.1"/>
    </source>
</evidence>